<organism evidence="2 3">
    <name type="scientific">Aphanomyces stellatus</name>
    <dbReference type="NCBI Taxonomy" id="120398"/>
    <lineage>
        <taxon>Eukaryota</taxon>
        <taxon>Sar</taxon>
        <taxon>Stramenopiles</taxon>
        <taxon>Oomycota</taxon>
        <taxon>Saprolegniomycetes</taxon>
        <taxon>Saprolegniales</taxon>
        <taxon>Verrucalvaceae</taxon>
        <taxon>Aphanomyces</taxon>
    </lineage>
</organism>
<dbReference type="AlphaFoldDB" id="A0A485KRY6"/>
<protein>
    <submittedName>
        <fullName evidence="2">Aste57867_11084 protein</fullName>
    </submittedName>
</protein>
<reference evidence="2 3" key="1">
    <citation type="submission" date="2019-03" db="EMBL/GenBank/DDBJ databases">
        <authorList>
            <person name="Gaulin E."/>
            <person name="Dumas B."/>
        </authorList>
    </citation>
    <scope>NUCLEOTIDE SEQUENCE [LARGE SCALE GENOMIC DNA]</scope>
    <source>
        <strain evidence="2">CBS 568.67</strain>
    </source>
</reference>
<reference evidence="1" key="2">
    <citation type="submission" date="2019-06" db="EMBL/GenBank/DDBJ databases">
        <title>Genomics analysis of Aphanomyces spp. identifies a new class of oomycete effector associated with host adaptation.</title>
        <authorList>
            <person name="Gaulin E."/>
        </authorList>
    </citation>
    <scope>NUCLEOTIDE SEQUENCE</scope>
    <source>
        <strain evidence="1">CBS 578.67</strain>
    </source>
</reference>
<proteinExistence type="predicted"/>
<dbReference type="Proteomes" id="UP000332933">
    <property type="component" value="Unassembled WGS sequence"/>
</dbReference>
<evidence type="ECO:0000313" key="3">
    <source>
        <dbReference type="Proteomes" id="UP000332933"/>
    </source>
</evidence>
<dbReference type="EMBL" id="CAADRA010005271">
    <property type="protein sequence ID" value="VFT87951.1"/>
    <property type="molecule type" value="Genomic_DNA"/>
</dbReference>
<name>A0A485KRY6_9STRA</name>
<dbReference type="EMBL" id="VJMH01005250">
    <property type="protein sequence ID" value="KAF0698291.1"/>
    <property type="molecule type" value="Genomic_DNA"/>
</dbReference>
<sequence>MKKAKKREGKSAVRRIRDELSRKVAREDIWSVSNQSHAAVASRNQLYHAHLEFSLKQHFRPSLLRLDAAAPVSRGVIYESAKVDASLKLAQQLYMLEFAFRKFAFRWRKIKLESGLHLWQTNVQLLLAYLEHQKQRTRHAVKIQRAYRRKRRRDANAAAEKSFAMRILEIMEEQARKKQRELLETSMATRVQSHWRGFSVRVTWHCLLQHRLRRALDALATHQVFGSIADVQIAGGALYATSDADIHTIRTAHVWLATRAPPFATAARLACIVQVEDVGRRRVRVGGAVREKQRHTYWTMLAKQVDEMSVAEARIVRMRARGLERVRAREARQVRAADELRGVRNLLSWQEARQRHERVEMEKMAAEEGAARAYLKELAKDEAKLHANSVKRSVALLKHAMRTQLDDQEKATDERRRMRIEEVAQRLARSGDEAASTCTATRGMWTTVVGCRVDTNVRPVAAVEVTLCVTTATSKTAIVHQVSNAGDLRRGLWCRLDRALLLLPFHSMPQKDAVYREARRVGHAHEWLVVRLHHHASDVQIAASRTQGPHVSSLSLACPIVAILALLQADQMVWLRPRNIHRLMEWIASRVAWIPPGRLVLVPPVDLGTVEQRPCSAIPAINTLLQQGIQDLDDRIAALKPRWRETCTDTIECTE</sequence>
<evidence type="ECO:0000313" key="2">
    <source>
        <dbReference type="EMBL" id="VFT87951.1"/>
    </source>
</evidence>
<dbReference type="OrthoDB" id="70695at2759"/>
<accession>A0A485KRY6</accession>
<dbReference type="PROSITE" id="PS50096">
    <property type="entry name" value="IQ"/>
    <property type="match status" value="1"/>
</dbReference>
<gene>
    <name evidence="2" type="primary">Aste57867_11084</name>
    <name evidence="1" type="ORF">As57867_011042</name>
    <name evidence="2" type="ORF">ASTE57867_11084</name>
</gene>
<evidence type="ECO:0000313" key="1">
    <source>
        <dbReference type="EMBL" id="KAF0698291.1"/>
    </source>
</evidence>
<keyword evidence="3" id="KW-1185">Reference proteome</keyword>